<reference evidence="2" key="1">
    <citation type="journal article" date="2013" name="Science">
        <title>The Amborella genome and the evolution of flowering plants.</title>
        <authorList>
            <consortium name="Amborella Genome Project"/>
        </authorList>
    </citation>
    <scope>NUCLEOTIDE SEQUENCE [LARGE SCALE GENOMIC DNA]</scope>
</reference>
<name>U5D2F4_AMBTC</name>
<organism evidence="1 2">
    <name type="scientific">Amborella trichopoda</name>
    <dbReference type="NCBI Taxonomy" id="13333"/>
    <lineage>
        <taxon>Eukaryota</taxon>
        <taxon>Viridiplantae</taxon>
        <taxon>Streptophyta</taxon>
        <taxon>Embryophyta</taxon>
        <taxon>Tracheophyta</taxon>
        <taxon>Spermatophyta</taxon>
        <taxon>Magnoliopsida</taxon>
        <taxon>Amborellales</taxon>
        <taxon>Amborellaceae</taxon>
        <taxon>Amborella</taxon>
    </lineage>
</organism>
<proteinExistence type="predicted"/>
<accession>U5D2F4</accession>
<evidence type="ECO:0000313" key="1">
    <source>
        <dbReference type="EMBL" id="ERN16599.1"/>
    </source>
</evidence>
<gene>
    <name evidence="1" type="ORF">AMTR_s00311p00012650</name>
</gene>
<dbReference type="Gramene" id="ERN16599">
    <property type="protein sequence ID" value="ERN16599"/>
    <property type="gene ID" value="AMTR_s00311p00012650"/>
</dbReference>
<dbReference type="Proteomes" id="UP000017836">
    <property type="component" value="Unassembled WGS sequence"/>
</dbReference>
<keyword evidence="2" id="KW-1185">Reference proteome</keyword>
<evidence type="ECO:0000313" key="2">
    <source>
        <dbReference type="Proteomes" id="UP000017836"/>
    </source>
</evidence>
<sequence length="59" mass="6690">MDQVAPRSSVISYDCAPFSLDWSIPEPFIPKSLIRSPDRSNRASCIARRAKRGWPPPFD</sequence>
<dbReference type="EMBL" id="KI392436">
    <property type="protein sequence ID" value="ERN16599.1"/>
    <property type="molecule type" value="Genomic_DNA"/>
</dbReference>
<dbReference type="HOGENOM" id="CLU_2963940_0_0_1"/>
<protein>
    <submittedName>
        <fullName evidence="1">Uncharacterized protein</fullName>
    </submittedName>
</protein>
<dbReference type="AlphaFoldDB" id="U5D2F4"/>